<dbReference type="EMBL" id="UYWX01020752">
    <property type="protein sequence ID" value="VDM34066.1"/>
    <property type="molecule type" value="Genomic_DNA"/>
</dbReference>
<evidence type="ECO:0000313" key="4">
    <source>
        <dbReference type="WBParaSite" id="TTAC_0000931501-mRNA-1"/>
    </source>
</evidence>
<gene>
    <name evidence="2" type="ORF">TTAC_LOCUS9300</name>
</gene>
<feature type="transmembrane region" description="Helical" evidence="1">
    <location>
        <begin position="12"/>
        <end position="31"/>
    </location>
</feature>
<dbReference type="Proteomes" id="UP000274429">
    <property type="component" value="Unassembled WGS sequence"/>
</dbReference>
<dbReference type="AlphaFoldDB" id="A0A0R3X704"/>
<sequence length="44" mass="4956">MSQISHRTRGVSRLLPFYPFLLTLVILLISFPQGKLIPPTIGFS</sequence>
<protein>
    <submittedName>
        <fullName evidence="4">ABC transporter permease</fullName>
    </submittedName>
</protein>
<evidence type="ECO:0000313" key="2">
    <source>
        <dbReference type="EMBL" id="VDM34066.1"/>
    </source>
</evidence>
<evidence type="ECO:0000256" key="1">
    <source>
        <dbReference type="SAM" id="Phobius"/>
    </source>
</evidence>
<organism evidence="4">
    <name type="scientific">Hydatigena taeniaeformis</name>
    <name type="common">Feline tapeworm</name>
    <name type="synonym">Taenia taeniaeformis</name>
    <dbReference type="NCBI Taxonomy" id="6205"/>
    <lineage>
        <taxon>Eukaryota</taxon>
        <taxon>Metazoa</taxon>
        <taxon>Spiralia</taxon>
        <taxon>Lophotrochozoa</taxon>
        <taxon>Platyhelminthes</taxon>
        <taxon>Cestoda</taxon>
        <taxon>Eucestoda</taxon>
        <taxon>Cyclophyllidea</taxon>
        <taxon>Taeniidae</taxon>
        <taxon>Hydatigera</taxon>
    </lineage>
</organism>
<accession>A0A0R3X704</accession>
<keyword evidence="3" id="KW-1185">Reference proteome</keyword>
<reference evidence="2 3" key="2">
    <citation type="submission" date="2018-11" db="EMBL/GenBank/DDBJ databases">
        <authorList>
            <consortium name="Pathogen Informatics"/>
        </authorList>
    </citation>
    <scope>NUCLEOTIDE SEQUENCE [LARGE SCALE GENOMIC DNA]</scope>
</reference>
<reference evidence="4" key="1">
    <citation type="submission" date="2017-02" db="UniProtKB">
        <authorList>
            <consortium name="WormBaseParasite"/>
        </authorList>
    </citation>
    <scope>IDENTIFICATION</scope>
</reference>
<keyword evidence="1" id="KW-0472">Membrane</keyword>
<name>A0A0R3X704_HYDTA</name>
<keyword evidence="1" id="KW-0812">Transmembrane</keyword>
<proteinExistence type="predicted"/>
<keyword evidence="1" id="KW-1133">Transmembrane helix</keyword>
<evidence type="ECO:0000313" key="3">
    <source>
        <dbReference type="Proteomes" id="UP000274429"/>
    </source>
</evidence>
<dbReference type="WBParaSite" id="TTAC_0000931501-mRNA-1">
    <property type="protein sequence ID" value="TTAC_0000931501-mRNA-1"/>
    <property type="gene ID" value="TTAC_0000931501"/>
</dbReference>